<accession>H3KGK8</accession>
<dbReference type="OrthoDB" id="9809324at2"/>
<organism evidence="2 3">
    <name type="scientific">Sutterella parvirubra YIT 11816</name>
    <dbReference type="NCBI Taxonomy" id="762967"/>
    <lineage>
        <taxon>Bacteria</taxon>
        <taxon>Pseudomonadati</taxon>
        <taxon>Pseudomonadota</taxon>
        <taxon>Betaproteobacteria</taxon>
        <taxon>Burkholderiales</taxon>
        <taxon>Sutterellaceae</taxon>
        <taxon>Sutterella</taxon>
    </lineage>
</organism>
<dbReference type="EMBL" id="AFBQ01000283">
    <property type="protein sequence ID" value="EHY30747.1"/>
    <property type="molecule type" value="Genomic_DNA"/>
</dbReference>
<reference evidence="2 3" key="1">
    <citation type="submission" date="2011-11" db="EMBL/GenBank/DDBJ databases">
        <authorList>
            <person name="Weinstock G."/>
            <person name="Sodergren E."/>
            <person name="Clifton S."/>
            <person name="Fulton L."/>
            <person name="Fulton B."/>
            <person name="Courtney L."/>
            <person name="Fronick C."/>
            <person name="Harrison M."/>
            <person name="Strong C."/>
            <person name="Farmer C."/>
            <person name="Delahaunty K."/>
            <person name="Markovic C."/>
            <person name="Hall O."/>
            <person name="Minx P."/>
            <person name="Tomlinson C."/>
            <person name="Mitreva M."/>
            <person name="Hou S."/>
            <person name="Chen J."/>
            <person name="Wollam A."/>
            <person name="Pepin K.H."/>
            <person name="Johnson M."/>
            <person name="Bhonagiri V."/>
            <person name="Zhang X."/>
            <person name="Suruliraj S."/>
            <person name="Warren W."/>
            <person name="Chinwalla A."/>
            <person name="Mardis E.R."/>
            <person name="Wilson R.K."/>
        </authorList>
    </citation>
    <scope>NUCLEOTIDE SEQUENCE [LARGE SCALE GENOMIC DNA]</scope>
    <source>
        <strain evidence="2 3">YIT 11816</strain>
    </source>
</reference>
<dbReference type="Proteomes" id="UP000004956">
    <property type="component" value="Unassembled WGS sequence"/>
</dbReference>
<dbReference type="RefSeq" id="WP_008543044.1">
    <property type="nucleotide sequence ID" value="NZ_JH605000.1"/>
</dbReference>
<dbReference type="PATRIC" id="fig|762967.3.peg.1489"/>
<evidence type="ECO:0000313" key="2">
    <source>
        <dbReference type="EMBL" id="EHY30747.1"/>
    </source>
</evidence>
<dbReference type="SUPFAM" id="SSF52540">
    <property type="entry name" value="P-loop containing nucleoside triphosphate hydrolases"/>
    <property type="match status" value="1"/>
</dbReference>
<gene>
    <name evidence="2" type="ORF">HMPREF9440_01888</name>
</gene>
<dbReference type="STRING" id="762967.HMPREF9440_01888"/>
<proteinExistence type="predicted"/>
<dbReference type="InterPro" id="IPR003959">
    <property type="entry name" value="ATPase_AAA_core"/>
</dbReference>
<keyword evidence="3" id="KW-1185">Reference proteome</keyword>
<name>H3KGK8_9BURK</name>
<dbReference type="GO" id="GO:0005524">
    <property type="term" value="F:ATP binding"/>
    <property type="evidence" value="ECO:0007669"/>
    <property type="project" value="InterPro"/>
</dbReference>
<protein>
    <submittedName>
        <fullName evidence="2">Phage protein, HK97 gp10 family</fullName>
    </submittedName>
</protein>
<dbReference type="InterPro" id="IPR027417">
    <property type="entry name" value="P-loop_NTPase"/>
</dbReference>
<dbReference type="Pfam" id="PF13304">
    <property type="entry name" value="AAA_21"/>
    <property type="match status" value="1"/>
</dbReference>
<comment type="caution">
    <text evidence="2">The sequence shown here is derived from an EMBL/GenBank/DDBJ whole genome shotgun (WGS) entry which is preliminary data.</text>
</comment>
<dbReference type="Gene3D" id="3.40.50.300">
    <property type="entry name" value="P-loop containing nucleotide triphosphate hydrolases"/>
    <property type="match status" value="1"/>
</dbReference>
<dbReference type="PANTHER" id="PTHR40396:SF1">
    <property type="entry name" value="ATPASE AAA-TYPE CORE DOMAIN-CONTAINING PROTEIN"/>
    <property type="match status" value="1"/>
</dbReference>
<dbReference type="AlphaFoldDB" id="H3KGK8"/>
<dbReference type="PANTHER" id="PTHR40396">
    <property type="entry name" value="ATPASE-LIKE PROTEIN"/>
    <property type="match status" value="1"/>
</dbReference>
<evidence type="ECO:0000259" key="1">
    <source>
        <dbReference type="Pfam" id="PF13304"/>
    </source>
</evidence>
<feature type="domain" description="ATPase AAA-type core" evidence="1">
    <location>
        <begin position="54"/>
        <end position="363"/>
    </location>
</feature>
<dbReference type="GO" id="GO:0016887">
    <property type="term" value="F:ATP hydrolysis activity"/>
    <property type="evidence" value="ECO:0007669"/>
    <property type="project" value="InterPro"/>
</dbReference>
<evidence type="ECO:0000313" key="3">
    <source>
        <dbReference type="Proteomes" id="UP000004956"/>
    </source>
</evidence>
<dbReference type="HOGENOM" id="CLU_046693_0_0_4"/>
<sequence>MLESFTVRNFRSIKEATLSLTFAERRAPAGFRTMENIPFVQVGKTPRDRLVTAMALYGPNGCGKSALIRAAHTLRDTVLDGWYADRYEPNLLVSELWGKPSEFSMTFWQDGIRSTYALSIDAEGIVAESLTADGRLVFAVENAELTAFNEKLPDNPTLEEVEELFRTEAVHDRTKRQVLTFIDALYYKLDRRSRISAAVDFFLEELAVVEKEDLSDFLPGLKALAFSVDDPDAFARLRGAGDMVRRRLRQLDIDLQDFEYGQEIFETVPTEGLDGLTTVQAGDDKAPVRWFWQEESDGTKRLIGLLGFLLSALEEGKTVLVDDLDASTHGLLVIELVRLFKERRLNKTNAQIIFTLHNTHLLDAGLLRVSEIATMRLIDCRGTEIQRLSAVPGMEKGPNPCRNGEIRRRYLRGDFGGIPSAFL</sequence>